<evidence type="ECO:0000313" key="3">
    <source>
        <dbReference type="EMBL" id="KAK5530831.1"/>
    </source>
</evidence>
<dbReference type="Proteomes" id="UP001345827">
    <property type="component" value="Unassembled WGS sequence"/>
</dbReference>
<protein>
    <submittedName>
        <fullName evidence="3">Uncharacterized protein</fullName>
    </submittedName>
</protein>
<comment type="caution">
    <text evidence="3">The sequence shown here is derived from an EMBL/GenBank/DDBJ whole genome shotgun (WGS) entry which is preliminary data.</text>
</comment>
<keyword evidence="4" id="KW-1185">Reference proteome</keyword>
<sequence>MVKQNLHAKDTELKDLQQQKSKPRFLKRTVREFDEEDRLIDHLRSEVTTKERELEDAVAQKDALDKNKKAHDNEYTGNLLERGERIGQLEEDLEAKAARYAG</sequence>
<name>A0AAV9PYJ5_9PEZI</name>
<feature type="compositionally biased region" description="Basic and acidic residues" evidence="2">
    <location>
        <begin position="7"/>
        <end position="17"/>
    </location>
</feature>
<dbReference type="EMBL" id="JAXLQG010000018">
    <property type="protein sequence ID" value="KAK5530831.1"/>
    <property type="molecule type" value="Genomic_DNA"/>
</dbReference>
<evidence type="ECO:0000256" key="2">
    <source>
        <dbReference type="SAM" id="MobiDB-lite"/>
    </source>
</evidence>
<organism evidence="3 4">
    <name type="scientific">Vermiconidia calcicola</name>
    <dbReference type="NCBI Taxonomy" id="1690605"/>
    <lineage>
        <taxon>Eukaryota</taxon>
        <taxon>Fungi</taxon>
        <taxon>Dikarya</taxon>
        <taxon>Ascomycota</taxon>
        <taxon>Pezizomycotina</taxon>
        <taxon>Dothideomycetes</taxon>
        <taxon>Dothideomycetidae</taxon>
        <taxon>Mycosphaerellales</taxon>
        <taxon>Extremaceae</taxon>
        <taxon>Vermiconidia</taxon>
    </lineage>
</organism>
<accession>A0AAV9PYJ5</accession>
<reference evidence="3 4" key="1">
    <citation type="submission" date="2023-06" db="EMBL/GenBank/DDBJ databases">
        <title>Black Yeasts Isolated from many extreme environments.</title>
        <authorList>
            <person name="Coleine C."/>
            <person name="Stajich J.E."/>
            <person name="Selbmann L."/>
        </authorList>
    </citation>
    <scope>NUCLEOTIDE SEQUENCE [LARGE SCALE GENOMIC DNA]</scope>
    <source>
        <strain evidence="3 4">CCFEE 5887</strain>
    </source>
</reference>
<evidence type="ECO:0000256" key="1">
    <source>
        <dbReference type="SAM" id="Coils"/>
    </source>
</evidence>
<evidence type="ECO:0000313" key="4">
    <source>
        <dbReference type="Proteomes" id="UP001345827"/>
    </source>
</evidence>
<feature type="region of interest" description="Disordered" evidence="2">
    <location>
        <begin position="1"/>
        <end position="21"/>
    </location>
</feature>
<feature type="coiled-coil region" evidence="1">
    <location>
        <begin position="40"/>
        <end position="74"/>
    </location>
</feature>
<gene>
    <name evidence="3" type="ORF">LTR25_008688</name>
</gene>
<dbReference type="AlphaFoldDB" id="A0AAV9PYJ5"/>
<keyword evidence="1" id="KW-0175">Coiled coil</keyword>
<proteinExistence type="predicted"/>